<keyword evidence="3" id="KW-0067">ATP-binding</keyword>
<dbReference type="Proteomes" id="UP000502504">
    <property type="component" value="Chromosome"/>
</dbReference>
<name>A0AAE6YAB9_STRAT</name>
<dbReference type="GO" id="GO:0005524">
    <property type="term" value="F:ATP binding"/>
    <property type="evidence" value="ECO:0007669"/>
    <property type="project" value="UniProtKB-KW"/>
</dbReference>
<proteinExistence type="predicted"/>
<dbReference type="SUPFAM" id="SSF55874">
    <property type="entry name" value="ATPase domain of HSP90 chaperone/DNA topoisomerase II/histidine kinase"/>
    <property type="match status" value="1"/>
</dbReference>
<feature type="domain" description="Histidine kinase/HSP90-like ATPase" evidence="2">
    <location>
        <begin position="19"/>
        <end position="118"/>
    </location>
</feature>
<dbReference type="PANTHER" id="PTHR35526">
    <property type="entry name" value="ANTI-SIGMA-F FACTOR RSBW-RELATED"/>
    <property type="match status" value="1"/>
</dbReference>
<dbReference type="EMBL" id="CP050692">
    <property type="protein sequence ID" value="QIT45194.1"/>
    <property type="molecule type" value="Genomic_DNA"/>
</dbReference>
<evidence type="ECO:0000313" key="4">
    <source>
        <dbReference type="Proteomes" id="UP000502504"/>
    </source>
</evidence>
<gene>
    <name evidence="3" type="ORF">HCX60_17915</name>
</gene>
<dbReference type="PANTHER" id="PTHR35526:SF3">
    <property type="entry name" value="ANTI-SIGMA-F FACTOR RSBW"/>
    <property type="match status" value="1"/>
</dbReference>
<dbReference type="CDD" id="cd16936">
    <property type="entry name" value="HATPase_RsbW-like"/>
    <property type="match status" value="1"/>
</dbReference>
<evidence type="ECO:0000256" key="1">
    <source>
        <dbReference type="ARBA" id="ARBA00022527"/>
    </source>
</evidence>
<evidence type="ECO:0000259" key="2">
    <source>
        <dbReference type="Pfam" id="PF13581"/>
    </source>
</evidence>
<reference evidence="3 4" key="1">
    <citation type="submission" date="2020-03" db="EMBL/GenBank/DDBJ databases">
        <title>Is there a link between lipid content and antibiotic production in Streptomyces?</title>
        <authorList>
            <person name="David M."/>
            <person name="Lejeune C."/>
            <person name="Abreu S."/>
            <person name="Thibessard A."/>
            <person name="Leblond P."/>
            <person name="Chaminade P."/>
            <person name="Virolle M.-J."/>
        </authorList>
    </citation>
    <scope>NUCLEOTIDE SEQUENCE [LARGE SCALE GENOMIC DNA]</scope>
    <source>
        <strain evidence="3 4">DSM 41481</strain>
    </source>
</reference>
<sequence>MESTSSFVLVPTTKTFLIPQRRQHVSTARQNVREALAGWGIADELTDDVVLSAGELVANAVTHGRVSHAQVRVTLTVQGPYLFLEVHDPDRDRLPKPRACDPDAESGRGLALVGRLAHGWGHAQQRFTKCVWARFLLPEGPRVPADL</sequence>
<keyword evidence="1" id="KW-0723">Serine/threonine-protein kinase</keyword>
<keyword evidence="3" id="KW-0547">Nucleotide-binding</keyword>
<dbReference type="InterPro" id="IPR003594">
    <property type="entry name" value="HATPase_dom"/>
</dbReference>
<dbReference type="GO" id="GO:0004674">
    <property type="term" value="F:protein serine/threonine kinase activity"/>
    <property type="evidence" value="ECO:0007669"/>
    <property type="project" value="UniProtKB-KW"/>
</dbReference>
<dbReference type="Gene3D" id="3.30.565.10">
    <property type="entry name" value="Histidine kinase-like ATPase, C-terminal domain"/>
    <property type="match status" value="1"/>
</dbReference>
<evidence type="ECO:0000313" key="3">
    <source>
        <dbReference type="EMBL" id="QIT45194.1"/>
    </source>
</evidence>
<protein>
    <submittedName>
        <fullName evidence="3">ATP-binding protein</fullName>
    </submittedName>
</protein>
<organism evidence="3 4">
    <name type="scientific">Streptomyces antibioticus</name>
    <dbReference type="NCBI Taxonomy" id="1890"/>
    <lineage>
        <taxon>Bacteria</taxon>
        <taxon>Bacillati</taxon>
        <taxon>Actinomycetota</taxon>
        <taxon>Actinomycetes</taxon>
        <taxon>Kitasatosporales</taxon>
        <taxon>Streptomycetaceae</taxon>
        <taxon>Streptomyces</taxon>
    </lineage>
</organism>
<keyword evidence="1" id="KW-0418">Kinase</keyword>
<accession>A0AAE6YAB9</accession>
<keyword evidence="1" id="KW-0808">Transferase</keyword>
<dbReference type="InterPro" id="IPR050267">
    <property type="entry name" value="Anti-sigma-factor_SerPK"/>
</dbReference>
<dbReference type="Pfam" id="PF13581">
    <property type="entry name" value="HATPase_c_2"/>
    <property type="match status" value="1"/>
</dbReference>
<dbReference type="InterPro" id="IPR036890">
    <property type="entry name" value="HATPase_C_sf"/>
</dbReference>
<dbReference type="AlphaFoldDB" id="A0AAE6YAB9"/>